<proteinExistence type="predicted"/>
<dbReference type="AlphaFoldDB" id="A0AAJ8BRB4"/>
<name>A0AAJ8BRB4_ASPNG</name>
<keyword evidence="1" id="KW-1133">Transmembrane helix</keyword>
<keyword evidence="1" id="KW-0472">Membrane</keyword>
<accession>A0AAJ8BRB4</accession>
<gene>
    <name evidence="2" type="ORF">An15g01070</name>
</gene>
<protein>
    <submittedName>
        <fullName evidence="2">Uncharacterized protein</fullName>
    </submittedName>
</protein>
<dbReference type="VEuPathDB" id="FungiDB:An15g01070"/>
<sequence length="164" mass="18483">METLKKRWSWLIDIHDPSAVTQKPPFQKTTTGHVANPMTSHSSSSIRYADDIIPADPRRAVHTRDGVWGFGSTVPATVPATLLCHVLCYCILAFWLPRLWGTDGVLVLILLSLILLLGSMSRWMRSSQSTTAYRIDRMTKRVALCVPLCQREHPRSEWLVGVKS</sequence>
<dbReference type="GeneID" id="84593092"/>
<keyword evidence="1" id="KW-0812">Transmembrane</keyword>
<dbReference type="RefSeq" id="XP_059602440.1">
    <property type="nucleotide sequence ID" value="XM_059744460.1"/>
</dbReference>
<dbReference type="KEGG" id="ang:An15g01070"/>
<reference evidence="2" key="1">
    <citation type="submission" date="2025-02" db="EMBL/GenBank/DDBJ databases">
        <authorList>
            <consortium name="NCBI Genome Project"/>
        </authorList>
    </citation>
    <scope>NUCLEOTIDE SEQUENCE</scope>
</reference>
<reference evidence="2" key="2">
    <citation type="submission" date="2025-08" db="UniProtKB">
        <authorList>
            <consortium name="RefSeq"/>
        </authorList>
    </citation>
    <scope>IDENTIFICATION</scope>
</reference>
<evidence type="ECO:0000256" key="1">
    <source>
        <dbReference type="SAM" id="Phobius"/>
    </source>
</evidence>
<feature type="transmembrane region" description="Helical" evidence="1">
    <location>
        <begin position="100"/>
        <end position="118"/>
    </location>
</feature>
<evidence type="ECO:0000313" key="2">
    <source>
        <dbReference type="RefSeq" id="XP_059602440.1"/>
    </source>
</evidence>
<organism evidence="2">
    <name type="scientific">Aspergillus niger</name>
    <dbReference type="NCBI Taxonomy" id="5061"/>
    <lineage>
        <taxon>Eukaryota</taxon>
        <taxon>Fungi</taxon>
        <taxon>Dikarya</taxon>
        <taxon>Ascomycota</taxon>
        <taxon>Pezizomycotina</taxon>
        <taxon>Eurotiomycetes</taxon>
        <taxon>Eurotiomycetidae</taxon>
        <taxon>Eurotiales</taxon>
        <taxon>Aspergillaceae</taxon>
        <taxon>Aspergillus</taxon>
        <taxon>Aspergillus subgen. Circumdati</taxon>
    </lineage>
</organism>
<feature type="transmembrane region" description="Helical" evidence="1">
    <location>
        <begin position="67"/>
        <end position="94"/>
    </location>
</feature>